<dbReference type="Pfam" id="PF03659">
    <property type="entry name" value="Glyco_hydro_71"/>
    <property type="match status" value="1"/>
</dbReference>
<evidence type="ECO:0000313" key="2">
    <source>
        <dbReference type="EMBL" id="SPM41110.1"/>
    </source>
</evidence>
<proteinExistence type="predicted"/>
<keyword evidence="1" id="KW-0812">Transmembrane</keyword>
<dbReference type="AlphaFoldDB" id="A0A2U3PBJ3"/>
<keyword evidence="1" id="KW-0472">Membrane</keyword>
<name>A0A2U3PBJ3_9MYCO</name>
<evidence type="ECO:0000313" key="3">
    <source>
        <dbReference type="Proteomes" id="UP000240424"/>
    </source>
</evidence>
<organism evidence="2 3">
    <name type="scientific">Mycobacterium numidiamassiliense</name>
    <dbReference type="NCBI Taxonomy" id="1841861"/>
    <lineage>
        <taxon>Bacteria</taxon>
        <taxon>Bacillati</taxon>
        <taxon>Actinomycetota</taxon>
        <taxon>Actinomycetes</taxon>
        <taxon>Mycobacteriales</taxon>
        <taxon>Mycobacteriaceae</taxon>
        <taxon>Mycobacterium</taxon>
    </lineage>
</organism>
<feature type="transmembrane region" description="Helical" evidence="1">
    <location>
        <begin position="12"/>
        <end position="28"/>
    </location>
</feature>
<dbReference type="STRING" id="1841861.GCA_900157365_01632"/>
<evidence type="ECO:0000256" key="1">
    <source>
        <dbReference type="SAM" id="Phobius"/>
    </source>
</evidence>
<dbReference type="Gene3D" id="3.20.20.80">
    <property type="entry name" value="Glycosidases"/>
    <property type="match status" value="1"/>
</dbReference>
<dbReference type="Proteomes" id="UP000240424">
    <property type="component" value="Unassembled WGS sequence"/>
</dbReference>
<gene>
    <name evidence="2" type="ORF">MNAB215_3313</name>
</gene>
<keyword evidence="1" id="KW-1133">Transmembrane helix</keyword>
<reference evidence="2 3" key="1">
    <citation type="submission" date="2017-01" db="EMBL/GenBank/DDBJ databases">
        <authorList>
            <consortium name="Urmite Genomes"/>
        </authorList>
    </citation>
    <scope>NUCLEOTIDE SEQUENCE [LARGE SCALE GENOMIC DNA]</scope>
    <source>
        <strain evidence="2 3">AB215</strain>
    </source>
</reference>
<evidence type="ECO:0008006" key="4">
    <source>
        <dbReference type="Google" id="ProtNLM"/>
    </source>
</evidence>
<dbReference type="OrthoDB" id="976137at2"/>
<dbReference type="GO" id="GO:0051118">
    <property type="term" value="F:glucan endo-1,3-alpha-glucosidase activity"/>
    <property type="evidence" value="ECO:0007669"/>
    <property type="project" value="InterPro"/>
</dbReference>
<dbReference type="EMBL" id="FUEZ01000004">
    <property type="protein sequence ID" value="SPM41110.1"/>
    <property type="molecule type" value="Genomic_DNA"/>
</dbReference>
<dbReference type="CDD" id="cd11577">
    <property type="entry name" value="GH71"/>
    <property type="match status" value="1"/>
</dbReference>
<sequence length="494" mass="54266">MSSHRVRRSSAWVRLLILVAILSVPWIVPPQWTRPLDPQRAAVTPYLPFDLVGKSPRKVFAHYMPNFPISIDNKNGPEDYYATQYLTVYGESGAHAAYGGLLRDRPLPRAHSNQPDWQLADLETEIQQAKSVGVDGFAVDVLAPRAQSDVVDRLLQATAAAGNFTIMITADVAGPLGTMTAANFAADVAPYLSTPSAFHLLDGRPVLGAYAAERQPPAWWSSVLNILRDQFKLAVAFVPTFLDVADNLEKFAPFSYGFSMWGGRSPREMSVDDGGRGSPTDIIRRAHQLGKLWMQPVAFQDSRPRSGTFEESANGLANRLGWQLADQRQADWVQLITWNDYTESTAMAPSAVHGWRIIDMNAYDIARFKTGSAPRIVRDALFLSYRKQPFGVPPVYPETWLMTVMPTSAPPSDLIEVVSFATEPSQIYLGAGTQIYSCDVPAGRGICTFPLSLGSISAILFRDGVVVGTARSNADVTATPYVQDLQYRVVGGLR</sequence>
<accession>A0A2U3PBJ3</accession>
<keyword evidence="3" id="KW-1185">Reference proteome</keyword>
<protein>
    <recommendedName>
        <fullName evidence="4">Glycosyl hydrolase family 71</fullName>
    </recommendedName>
</protein>
<dbReference type="InterPro" id="IPR005197">
    <property type="entry name" value="Glyco_hydro_71"/>
</dbReference>